<feature type="domain" description="MATH" evidence="3">
    <location>
        <begin position="6"/>
        <end position="126"/>
    </location>
</feature>
<dbReference type="InterPro" id="IPR050804">
    <property type="entry name" value="MCC"/>
</dbReference>
<sequence>MEDQKQRSFTFEIDNFSEKEAEISSPIFESGGCEWFLKIRPKRNYHLDHLCVYLHVANHESLRRGWKIRANYCFITLNQSGNVLLRTSEVRSLFCAEVPAWGVLPLTEAQEKRFLDKNKLIIKVQVKVVEVIHEGKSTENEMADYYGFHILCSQAYSVSQIFVEHPDFALDFRPKEKKRPSFRFEINNFSEKENSITSQKFVGGGCEWYLLVFPKGRFDHNYMSLYLHVANTQSLQTGWKRSAKYYFVVLNQSDKELYRSPVRQRSTLFDAEAQGRAVDGEVVEDVSEKQETVEVNGFQAFTSQVTSVRKKIAEHVVKTEYKTVLSNACTKLSEMAEEGFKLDWLKSKLDEVSLKIKKKPDDVDDGSRVKLLEERIKNLEVMESGSKMDSLVSKFEDISLERKKENSRAKQLEERLKNLEVMELGFKVEYLETKLGGITLEMNKDDDEYEQLEERVKNLEVMEFFLKTELEEISLERKKSDDANRSRFQKYDGRIMDLELKVADLKVGLGLKLECFKSKFEEDCLERKKSDDADESRIEQLEESVQNIELMVSYLKDEMDKKKDKSSADGFMLVD</sequence>
<dbReference type="SMART" id="SM00061">
    <property type="entry name" value="MATH"/>
    <property type="match status" value="2"/>
</dbReference>
<feature type="coiled-coil region" evidence="2">
    <location>
        <begin position="395"/>
        <end position="469"/>
    </location>
</feature>
<dbReference type="Proteomes" id="UP000029120">
    <property type="component" value="Chromosome 4"/>
</dbReference>
<dbReference type="PROSITE" id="PS50144">
    <property type="entry name" value="MATH"/>
    <property type="match status" value="2"/>
</dbReference>
<accession>A0A087H4P6</accession>
<evidence type="ECO:0000256" key="1">
    <source>
        <dbReference type="ARBA" id="ARBA00023054"/>
    </source>
</evidence>
<dbReference type="SUPFAM" id="SSF49599">
    <property type="entry name" value="TRAF domain-like"/>
    <property type="match status" value="2"/>
</dbReference>
<organism evidence="4 5">
    <name type="scientific">Arabis alpina</name>
    <name type="common">Alpine rock-cress</name>
    <dbReference type="NCBI Taxonomy" id="50452"/>
    <lineage>
        <taxon>Eukaryota</taxon>
        <taxon>Viridiplantae</taxon>
        <taxon>Streptophyta</taxon>
        <taxon>Embryophyta</taxon>
        <taxon>Tracheophyta</taxon>
        <taxon>Spermatophyta</taxon>
        <taxon>Magnoliopsida</taxon>
        <taxon>eudicotyledons</taxon>
        <taxon>Gunneridae</taxon>
        <taxon>Pentapetalae</taxon>
        <taxon>rosids</taxon>
        <taxon>malvids</taxon>
        <taxon>Brassicales</taxon>
        <taxon>Brassicaceae</taxon>
        <taxon>Arabideae</taxon>
        <taxon>Arabis</taxon>
    </lineage>
</organism>
<dbReference type="OrthoDB" id="1075973at2759"/>
<protein>
    <recommendedName>
        <fullName evidence="3">MATH domain-containing protein</fullName>
    </recommendedName>
</protein>
<feature type="domain" description="MATH" evidence="3">
    <location>
        <begin position="179"/>
        <end position="305"/>
    </location>
</feature>
<dbReference type="InterPro" id="IPR002083">
    <property type="entry name" value="MATH/TRAF_dom"/>
</dbReference>
<gene>
    <name evidence="4" type="ordered locus">AALP_Aa4g212800</name>
</gene>
<dbReference type="EMBL" id="CM002872">
    <property type="protein sequence ID" value="KFK37098.1"/>
    <property type="molecule type" value="Genomic_DNA"/>
</dbReference>
<name>A0A087H4P6_ARAAL</name>
<dbReference type="eggNOG" id="KOG1987">
    <property type="taxonomic scope" value="Eukaryota"/>
</dbReference>
<dbReference type="PANTHER" id="PTHR46236:SF12">
    <property type="entry name" value="MATH DOMAIN-CONTAINING PROTEIN"/>
    <property type="match status" value="1"/>
</dbReference>
<dbReference type="OMA" id="NMKKSHA"/>
<keyword evidence="5" id="KW-1185">Reference proteome</keyword>
<dbReference type="PANTHER" id="PTHR46236">
    <property type="entry name" value="TRAF-LIKE SUPERFAMILY PROTEIN"/>
    <property type="match status" value="1"/>
</dbReference>
<evidence type="ECO:0000313" key="4">
    <source>
        <dbReference type="EMBL" id="KFK37098.1"/>
    </source>
</evidence>
<evidence type="ECO:0000256" key="2">
    <source>
        <dbReference type="SAM" id="Coils"/>
    </source>
</evidence>
<dbReference type="CDD" id="cd00121">
    <property type="entry name" value="MATH"/>
    <property type="match status" value="2"/>
</dbReference>
<dbReference type="Pfam" id="PF22486">
    <property type="entry name" value="MATH_2"/>
    <property type="match status" value="2"/>
</dbReference>
<reference evidence="5" key="1">
    <citation type="journal article" date="2015" name="Nat. Plants">
        <title>Genome expansion of Arabis alpina linked with retrotransposition and reduced symmetric DNA methylation.</title>
        <authorList>
            <person name="Willing E.M."/>
            <person name="Rawat V."/>
            <person name="Mandakova T."/>
            <person name="Maumus F."/>
            <person name="James G.V."/>
            <person name="Nordstroem K.J."/>
            <person name="Becker C."/>
            <person name="Warthmann N."/>
            <person name="Chica C."/>
            <person name="Szarzynska B."/>
            <person name="Zytnicki M."/>
            <person name="Albani M.C."/>
            <person name="Kiefer C."/>
            <person name="Bergonzi S."/>
            <person name="Castaings L."/>
            <person name="Mateos J.L."/>
            <person name="Berns M.C."/>
            <person name="Bujdoso N."/>
            <person name="Piofczyk T."/>
            <person name="de Lorenzo L."/>
            <person name="Barrero-Sicilia C."/>
            <person name="Mateos I."/>
            <person name="Piednoel M."/>
            <person name="Hagmann J."/>
            <person name="Chen-Min-Tao R."/>
            <person name="Iglesias-Fernandez R."/>
            <person name="Schuster S.C."/>
            <person name="Alonso-Blanco C."/>
            <person name="Roudier F."/>
            <person name="Carbonero P."/>
            <person name="Paz-Ares J."/>
            <person name="Davis S.J."/>
            <person name="Pecinka A."/>
            <person name="Quesneville H."/>
            <person name="Colot V."/>
            <person name="Lysak M.A."/>
            <person name="Weigel D."/>
            <person name="Coupland G."/>
            <person name="Schneeberger K."/>
        </authorList>
    </citation>
    <scope>NUCLEOTIDE SEQUENCE [LARGE SCALE GENOMIC DNA]</scope>
    <source>
        <strain evidence="5">cv. Pajares</strain>
    </source>
</reference>
<dbReference type="InterPro" id="IPR008974">
    <property type="entry name" value="TRAF-like"/>
</dbReference>
<proteinExistence type="predicted"/>
<dbReference type="Gramene" id="KFK37098">
    <property type="protein sequence ID" value="KFK37098"/>
    <property type="gene ID" value="AALP_AA4G212800"/>
</dbReference>
<dbReference type="Gene3D" id="2.60.210.10">
    <property type="entry name" value="Apoptosis, Tumor Necrosis Factor Receptor Associated Protein 2, Chain A"/>
    <property type="match status" value="2"/>
</dbReference>
<keyword evidence="1 2" id="KW-0175">Coiled coil</keyword>
<evidence type="ECO:0000313" key="5">
    <source>
        <dbReference type="Proteomes" id="UP000029120"/>
    </source>
</evidence>
<dbReference type="AlphaFoldDB" id="A0A087H4P6"/>
<evidence type="ECO:0000259" key="3">
    <source>
        <dbReference type="PROSITE" id="PS50144"/>
    </source>
</evidence>